<reference evidence="2 3" key="1">
    <citation type="journal article" date="2006" name="Nat. Biotechnol.">
        <title>The genome and transcriptomes of the anti-tumor agent Clostridium novyi-NT.</title>
        <authorList>
            <person name="Bettegowda C."/>
            <person name="Huang X."/>
            <person name="Lin J."/>
            <person name="Cheong I."/>
            <person name="Kohli M."/>
            <person name="Szabo S.A."/>
            <person name="Zhang X."/>
            <person name="Diaz L.A. Jr."/>
            <person name="Velculescu V.E."/>
            <person name="Parmigiani G."/>
            <person name="Kinzler K.W."/>
            <person name="Vogelstein B."/>
            <person name="Zhou S."/>
        </authorList>
    </citation>
    <scope>NUCLEOTIDE SEQUENCE [LARGE SCALE GENOMIC DNA]</scope>
    <source>
        <strain evidence="2 3">NT</strain>
    </source>
</reference>
<keyword evidence="1" id="KW-0812">Transmembrane</keyword>
<accession>A0Q0C4</accession>
<organism evidence="2 3">
    <name type="scientific">Clostridium novyi (strain NT)</name>
    <dbReference type="NCBI Taxonomy" id="386415"/>
    <lineage>
        <taxon>Bacteria</taxon>
        <taxon>Bacillati</taxon>
        <taxon>Bacillota</taxon>
        <taxon>Clostridia</taxon>
        <taxon>Eubacteriales</taxon>
        <taxon>Clostridiaceae</taxon>
        <taxon>Clostridium</taxon>
    </lineage>
</organism>
<protein>
    <submittedName>
        <fullName evidence="2">Uncharacterized protein</fullName>
    </submittedName>
</protein>
<gene>
    <name evidence="2" type="ordered locus">NT01CX_2003</name>
</gene>
<keyword evidence="3" id="KW-1185">Reference proteome</keyword>
<dbReference type="Proteomes" id="UP000008220">
    <property type="component" value="Chromosome"/>
</dbReference>
<evidence type="ECO:0000313" key="2">
    <source>
        <dbReference type="EMBL" id="ABK60774.1"/>
    </source>
</evidence>
<dbReference type="STRING" id="386415.NT01CX_2003"/>
<keyword evidence="1" id="KW-0472">Membrane</keyword>
<evidence type="ECO:0000256" key="1">
    <source>
        <dbReference type="SAM" id="Phobius"/>
    </source>
</evidence>
<name>A0Q0C4_CLONN</name>
<sequence length="60" mass="6892">MFKCEYFKSKCLENYFLAMFGVVHIVAGGGDIYILWMIRKAKNAIIVDHPYLVGCVAFEK</sequence>
<dbReference type="EMBL" id="CP000382">
    <property type="protein sequence ID" value="ABK60774.1"/>
    <property type="molecule type" value="Genomic_DNA"/>
</dbReference>
<dbReference type="HOGENOM" id="CLU_2933187_0_0_9"/>
<evidence type="ECO:0000313" key="3">
    <source>
        <dbReference type="Proteomes" id="UP000008220"/>
    </source>
</evidence>
<keyword evidence="1" id="KW-1133">Transmembrane helix</keyword>
<dbReference type="AlphaFoldDB" id="A0Q0C4"/>
<proteinExistence type="predicted"/>
<dbReference type="KEGG" id="cno:NT01CX_2003"/>
<dbReference type="PATRIC" id="fig|386415.7.peg.1106"/>
<dbReference type="RefSeq" id="WP_011722079.1">
    <property type="nucleotide sequence ID" value="NC_008593.1"/>
</dbReference>
<feature type="transmembrane region" description="Helical" evidence="1">
    <location>
        <begin position="15"/>
        <end position="36"/>
    </location>
</feature>